<keyword evidence="1" id="KW-0732">Signal</keyword>
<feature type="signal peptide" evidence="1">
    <location>
        <begin position="1"/>
        <end position="17"/>
    </location>
</feature>
<keyword evidence="3" id="KW-1185">Reference proteome</keyword>
<name>A0ABR3HTJ4_LOXSC</name>
<feature type="chain" id="PRO_5047287433" description="Odorant binding protein" evidence="1">
    <location>
        <begin position="18"/>
        <end position="190"/>
    </location>
</feature>
<dbReference type="Gene3D" id="1.10.238.270">
    <property type="match status" value="1"/>
</dbReference>
<evidence type="ECO:0000313" key="2">
    <source>
        <dbReference type="EMBL" id="KAL0879877.1"/>
    </source>
</evidence>
<accession>A0ABR3HTJ4</accession>
<protein>
    <recommendedName>
        <fullName evidence="4">Odorant binding protein</fullName>
    </recommendedName>
</protein>
<evidence type="ECO:0000313" key="3">
    <source>
        <dbReference type="Proteomes" id="UP001549920"/>
    </source>
</evidence>
<dbReference type="Proteomes" id="UP001549920">
    <property type="component" value="Unassembled WGS sequence"/>
</dbReference>
<gene>
    <name evidence="2" type="ORF">ABMA27_002405</name>
</gene>
<reference evidence="2 3" key="1">
    <citation type="submission" date="2024-06" db="EMBL/GenBank/DDBJ databases">
        <title>A chromosome-level genome assembly of beet webworm, Loxostege sticticalis.</title>
        <authorList>
            <person name="Zhang Y."/>
        </authorList>
    </citation>
    <scope>NUCLEOTIDE SEQUENCE [LARGE SCALE GENOMIC DNA]</scope>
    <source>
        <strain evidence="2">AQ026</strain>
        <tissue evidence="2">Whole body</tissue>
    </source>
</reference>
<organism evidence="2 3">
    <name type="scientific">Loxostege sticticalis</name>
    <name type="common">Beet webworm moth</name>
    <dbReference type="NCBI Taxonomy" id="481309"/>
    <lineage>
        <taxon>Eukaryota</taxon>
        <taxon>Metazoa</taxon>
        <taxon>Ecdysozoa</taxon>
        <taxon>Arthropoda</taxon>
        <taxon>Hexapoda</taxon>
        <taxon>Insecta</taxon>
        <taxon>Pterygota</taxon>
        <taxon>Neoptera</taxon>
        <taxon>Endopterygota</taxon>
        <taxon>Lepidoptera</taxon>
        <taxon>Glossata</taxon>
        <taxon>Ditrysia</taxon>
        <taxon>Pyraloidea</taxon>
        <taxon>Crambidae</taxon>
        <taxon>Pyraustinae</taxon>
        <taxon>Loxostege</taxon>
    </lineage>
</organism>
<dbReference type="EMBL" id="JBEUOH010000013">
    <property type="protein sequence ID" value="KAL0879877.1"/>
    <property type="molecule type" value="Genomic_DNA"/>
</dbReference>
<evidence type="ECO:0008006" key="4">
    <source>
        <dbReference type="Google" id="ProtNLM"/>
    </source>
</evidence>
<comment type="caution">
    <text evidence="2">The sequence shown here is derived from an EMBL/GenBank/DDBJ whole genome shotgun (WGS) entry which is preliminary data.</text>
</comment>
<proteinExistence type="predicted"/>
<sequence>MFGVIGLFVLMFATCRANVAVSRSDTPQVYCGLIPDKLNSCGHLPTIVSAESAKKCGSSSNSCQRMTCIFQESGWMDGKSVNNAKLSEYLDHFSSEHADWTAAIQHAKTTCLVPNLPAQGFHLNCPAYDVVTCVFRSFVWNIPPSLWSSSSDCEPVRQYAAACPVCPADCFSPAIPVGSCNACRALPRSP</sequence>
<evidence type="ECO:0000256" key="1">
    <source>
        <dbReference type="SAM" id="SignalP"/>
    </source>
</evidence>